<comment type="caution">
    <text evidence="6">The sequence shown here is derived from an EMBL/GenBank/DDBJ whole genome shotgun (WGS) entry which is preliminary data.</text>
</comment>
<dbReference type="InterPro" id="IPR019734">
    <property type="entry name" value="TPR_rpt"/>
</dbReference>
<dbReference type="PANTHER" id="PTHR44998">
    <property type="match status" value="1"/>
</dbReference>
<evidence type="ECO:0000259" key="5">
    <source>
        <dbReference type="Pfam" id="PF13844"/>
    </source>
</evidence>
<reference evidence="6 7" key="1">
    <citation type="submission" date="2021-01" db="EMBL/GenBank/DDBJ databases">
        <title>Roseomonas sp. nov, a bacterium isolated from an oil production mixture in Yumen Oilfield.</title>
        <authorList>
            <person name="Wu D."/>
        </authorList>
    </citation>
    <scope>NUCLEOTIDE SEQUENCE [LARGE SCALE GENOMIC DNA]</scope>
    <source>
        <strain evidence="6 7">ROY-5-3</strain>
    </source>
</reference>
<gene>
    <name evidence="6" type="ORF">JJQ90_07960</name>
</gene>
<keyword evidence="4" id="KW-0802">TPR repeat</keyword>
<evidence type="ECO:0000256" key="4">
    <source>
        <dbReference type="ARBA" id="ARBA00022803"/>
    </source>
</evidence>
<protein>
    <submittedName>
        <fullName evidence="6">Glycosyl transferase family 1</fullName>
    </submittedName>
</protein>
<feature type="domain" description="O-GlcNAc transferase C-terminal" evidence="5">
    <location>
        <begin position="419"/>
        <end position="601"/>
    </location>
</feature>
<proteinExistence type="predicted"/>
<evidence type="ECO:0000313" key="7">
    <source>
        <dbReference type="Proteomes" id="UP000689967"/>
    </source>
</evidence>
<dbReference type="SMART" id="SM00028">
    <property type="entry name" value="TPR"/>
    <property type="match status" value="3"/>
</dbReference>
<dbReference type="Pfam" id="PF13844">
    <property type="entry name" value="Glyco_transf_41"/>
    <property type="match status" value="2"/>
</dbReference>
<keyword evidence="2 6" id="KW-0808">Transferase</keyword>
<organism evidence="6 7">
    <name type="scientific">Falsiroseomonas oleicola</name>
    <dbReference type="NCBI Taxonomy" id="2801474"/>
    <lineage>
        <taxon>Bacteria</taxon>
        <taxon>Pseudomonadati</taxon>
        <taxon>Pseudomonadota</taxon>
        <taxon>Alphaproteobacteria</taxon>
        <taxon>Acetobacterales</taxon>
        <taxon>Roseomonadaceae</taxon>
        <taxon>Falsiroseomonas</taxon>
    </lineage>
</organism>
<evidence type="ECO:0000256" key="3">
    <source>
        <dbReference type="ARBA" id="ARBA00022737"/>
    </source>
</evidence>
<keyword evidence="3" id="KW-0677">Repeat</keyword>
<dbReference type="Pfam" id="PF13181">
    <property type="entry name" value="TPR_8"/>
    <property type="match status" value="1"/>
</dbReference>
<evidence type="ECO:0000313" key="6">
    <source>
        <dbReference type="EMBL" id="MBU8543636.1"/>
    </source>
</evidence>
<comment type="pathway">
    <text evidence="1">Protein modification; protein glycosylation.</text>
</comment>
<evidence type="ECO:0000256" key="2">
    <source>
        <dbReference type="ARBA" id="ARBA00022679"/>
    </source>
</evidence>
<sequence>MNAMLPMETLDLGWLAGLIAGPAWPPLLPPAEEARRQRALRALRLEGLLPLVEQATREGRRGVTVAVYQAWLAANPGHAQAMAAWFNLGVELAQAGDPGQAVICYRNALALKADFHEAAINLGLALEATGQAEAALAAWGAALQPEATRRNLLNQRGRVQEQSGRFVEAEQSLRASLVSDPMQPDVLQHWTHLRQKLCLWPIHAGDIPGLAEADAQLHAGPLGALALFDDIDLQRRIVAAWLERKVPAAPERLAPAQGYRHDRIRIGYLSSDFCRHAMSFLIAEVLERHDRARFEVFGYCSSPEDGSDIRARVIGALDHHVRIGAMGDEEAARRIRSDEIDILIDLNGLTRGARMGVLRWKPAPVQGTYLGYIGNVPLPELDFLLCDTVAVPPDRAHLYAPRPLPIEGLYQANDSRMPELPVLTRAEEGLPQDAFVFCCFANFYKITETMFADWLRILHAVPDSVLWLAEDGHGASANLRARMEAAGLPPHRLVLGPRVEPARYLARMRLADLFLDTTPYNSGTVASDALRMGLPLLTLAGQAFAARMAASLLTAIGLTDGITESREDYVARAIALATDRDRHAAAKQVLAGDAWARTLGDCAGFTSRLEAALDSVCRREATAS</sequence>
<keyword evidence="7" id="KW-1185">Reference proteome</keyword>
<evidence type="ECO:0000256" key="1">
    <source>
        <dbReference type="ARBA" id="ARBA00004922"/>
    </source>
</evidence>
<dbReference type="PANTHER" id="PTHR44998:SF1">
    <property type="entry name" value="UDP-N-ACETYLGLUCOSAMINE--PEPTIDE N-ACETYLGLUCOSAMINYLTRANSFERASE 110 KDA SUBUNIT"/>
    <property type="match status" value="1"/>
</dbReference>
<dbReference type="RefSeq" id="WP_216874173.1">
    <property type="nucleotide sequence ID" value="NZ_JAERQM010000002.1"/>
</dbReference>
<name>A0ABS6H5G3_9PROT</name>
<accession>A0ABS6H5G3</accession>
<dbReference type="Proteomes" id="UP000689967">
    <property type="component" value="Unassembled WGS sequence"/>
</dbReference>
<dbReference type="InterPro" id="IPR029489">
    <property type="entry name" value="OGT/SEC/SPY_C"/>
</dbReference>
<dbReference type="GO" id="GO:0016740">
    <property type="term" value="F:transferase activity"/>
    <property type="evidence" value="ECO:0007669"/>
    <property type="project" value="UniProtKB-KW"/>
</dbReference>
<feature type="domain" description="O-GlcNAc transferase C-terminal" evidence="5">
    <location>
        <begin position="260"/>
        <end position="400"/>
    </location>
</feature>
<dbReference type="EMBL" id="JAERQM010000002">
    <property type="protein sequence ID" value="MBU8543636.1"/>
    <property type="molecule type" value="Genomic_DNA"/>
</dbReference>